<comment type="caution">
    <text evidence="2">The sequence shown here is derived from an EMBL/GenBank/DDBJ whole genome shotgun (WGS) entry which is preliminary data.</text>
</comment>
<dbReference type="CDD" id="cd00085">
    <property type="entry name" value="HNHc"/>
    <property type="match status" value="1"/>
</dbReference>
<dbReference type="RefSeq" id="WP_086334787.1">
    <property type="nucleotide sequence ID" value="NZ_JAAAJW010000010.1"/>
</dbReference>
<reference evidence="2 3" key="1">
    <citation type="submission" date="2017-05" db="EMBL/GenBank/DDBJ databases">
        <title>The Genome Sequence of Enterococcus mundtii 6B1_DIV0119.</title>
        <authorList>
            <consortium name="The Broad Institute Genomics Platform"/>
            <consortium name="The Broad Institute Genomic Center for Infectious Diseases"/>
            <person name="Earl A."/>
            <person name="Manson A."/>
            <person name="Schwartman J."/>
            <person name="Gilmore M."/>
            <person name="Abouelleil A."/>
            <person name="Cao P."/>
            <person name="Chapman S."/>
            <person name="Cusick C."/>
            <person name="Shea T."/>
            <person name="Young S."/>
            <person name="Neafsey D."/>
            <person name="Nusbaum C."/>
            <person name="Birren B."/>
        </authorList>
    </citation>
    <scope>NUCLEOTIDE SEQUENCE [LARGE SCALE GENOMIC DNA]</scope>
    <source>
        <strain evidence="2 3">6B1_DIV0119</strain>
    </source>
</reference>
<dbReference type="InterPro" id="IPR003615">
    <property type="entry name" value="HNH_nuc"/>
</dbReference>
<evidence type="ECO:0000313" key="3">
    <source>
        <dbReference type="Proteomes" id="UP000195024"/>
    </source>
</evidence>
<sequence>MNYFNIGKKYTRKEIRKELGFAEPEKIGGIWSTGYLQHEDEFFVFTNISTAGRTGHDYGNRLDEDLLYWYTKRNTTINSPTTQKLISGKFPVHVFIREDSNDPKFEYKGLGVVMDYEDGAPVAVTWKIISLSNLSAVKNQTVERLKFLEGKKISKKVNVYERDPKARKACLNHYGYTCVVCNFNFEEKYGEIGKEFIHVHHEKELSRIDDSYEIDPIEDMKPVCPNCHAMIHRKRPAYTVEELKNKLNSKLYNS</sequence>
<dbReference type="AlphaFoldDB" id="A0A242L0B6"/>
<accession>A0A242L0B6</accession>
<evidence type="ECO:0000259" key="1">
    <source>
        <dbReference type="Pfam" id="PF11907"/>
    </source>
</evidence>
<dbReference type="EMBL" id="NGMS01000001">
    <property type="protein sequence ID" value="OTP27559.1"/>
    <property type="molecule type" value="Genomic_DNA"/>
</dbReference>
<dbReference type="Pfam" id="PF11907">
    <property type="entry name" value="DUF3427"/>
    <property type="match status" value="1"/>
</dbReference>
<evidence type="ECO:0000313" key="2">
    <source>
        <dbReference type="EMBL" id="OTP27559.1"/>
    </source>
</evidence>
<name>A0A242L0B6_ENTMU</name>
<gene>
    <name evidence="2" type="ORF">A5802_001294</name>
</gene>
<protein>
    <recommendedName>
        <fullName evidence="1">DUF3427 domain-containing protein</fullName>
    </recommendedName>
</protein>
<proteinExistence type="predicted"/>
<dbReference type="Proteomes" id="UP000195024">
    <property type="component" value="Unassembled WGS sequence"/>
</dbReference>
<feature type="domain" description="DUF3427" evidence="1">
    <location>
        <begin position="4"/>
        <end position="116"/>
    </location>
</feature>
<dbReference type="InterPro" id="IPR021835">
    <property type="entry name" value="DUF3427"/>
</dbReference>
<organism evidence="2 3">
    <name type="scientific">Enterococcus mundtii</name>
    <dbReference type="NCBI Taxonomy" id="53346"/>
    <lineage>
        <taxon>Bacteria</taxon>
        <taxon>Bacillati</taxon>
        <taxon>Bacillota</taxon>
        <taxon>Bacilli</taxon>
        <taxon>Lactobacillales</taxon>
        <taxon>Enterococcaceae</taxon>
        <taxon>Enterococcus</taxon>
    </lineage>
</organism>